<protein>
    <submittedName>
        <fullName evidence="3">ATP-binding cassette sub-family A member 2 like protein</fullName>
    </submittedName>
</protein>
<keyword evidence="3" id="KW-0547">Nucleotide-binding</keyword>
<organism evidence="3 4">
    <name type="scientific">Argiope bruennichi</name>
    <name type="common">Wasp spider</name>
    <name type="synonym">Aranea bruennichi</name>
    <dbReference type="NCBI Taxonomy" id="94029"/>
    <lineage>
        <taxon>Eukaryota</taxon>
        <taxon>Metazoa</taxon>
        <taxon>Ecdysozoa</taxon>
        <taxon>Arthropoda</taxon>
        <taxon>Chelicerata</taxon>
        <taxon>Arachnida</taxon>
        <taxon>Araneae</taxon>
        <taxon>Araneomorphae</taxon>
        <taxon>Entelegynae</taxon>
        <taxon>Araneoidea</taxon>
        <taxon>Araneidae</taxon>
        <taxon>Argiope</taxon>
    </lineage>
</organism>
<evidence type="ECO:0000313" key="4">
    <source>
        <dbReference type="Proteomes" id="UP000807504"/>
    </source>
</evidence>
<dbReference type="GO" id="GO:0005524">
    <property type="term" value="F:ATP binding"/>
    <property type="evidence" value="ECO:0007669"/>
    <property type="project" value="UniProtKB-KW"/>
</dbReference>
<reference evidence="3" key="1">
    <citation type="journal article" date="2020" name="bioRxiv">
        <title>Chromosome-level reference genome of the European wasp spider Argiope bruennichi: a resource for studies on range expansion and evolutionary adaptation.</title>
        <authorList>
            <person name="Sheffer M.M."/>
            <person name="Hoppe A."/>
            <person name="Krehenwinkel H."/>
            <person name="Uhl G."/>
            <person name="Kuss A.W."/>
            <person name="Jensen L."/>
            <person name="Jensen C."/>
            <person name="Gillespie R.G."/>
            <person name="Hoff K.J."/>
            <person name="Prost S."/>
        </authorList>
    </citation>
    <scope>NUCLEOTIDE SEQUENCE</scope>
</reference>
<evidence type="ECO:0000313" key="3">
    <source>
        <dbReference type="EMBL" id="KAF8786914.1"/>
    </source>
</evidence>
<dbReference type="InterPro" id="IPR003959">
    <property type="entry name" value="ATPase_AAA_core"/>
</dbReference>
<feature type="domain" description="ATPase AAA-type core" evidence="1">
    <location>
        <begin position="48"/>
        <end position="133"/>
    </location>
</feature>
<accession>A0A8T0F6U6</accession>
<reference evidence="3" key="2">
    <citation type="submission" date="2020-06" db="EMBL/GenBank/DDBJ databases">
        <authorList>
            <person name="Sheffer M."/>
        </authorList>
    </citation>
    <scope>NUCLEOTIDE SEQUENCE</scope>
</reference>
<dbReference type="PANTHER" id="PTHR19229:SF250">
    <property type="entry name" value="ABC TRANSPORTER DOMAIN-CONTAINING PROTEIN-RELATED"/>
    <property type="match status" value="1"/>
</dbReference>
<dbReference type="InterPro" id="IPR026082">
    <property type="entry name" value="ABCA"/>
</dbReference>
<dbReference type="InterPro" id="IPR027417">
    <property type="entry name" value="P-loop_NTPase"/>
</dbReference>
<evidence type="ECO:0000259" key="1">
    <source>
        <dbReference type="Pfam" id="PF13304"/>
    </source>
</evidence>
<comment type="caution">
    <text evidence="3">The sequence shown here is derived from an EMBL/GenBank/DDBJ whole genome shotgun (WGS) entry which is preliminary data.</text>
</comment>
<keyword evidence="4" id="KW-1185">Reference proteome</keyword>
<keyword evidence="3" id="KW-0067">ATP-binding</keyword>
<dbReference type="GO" id="GO:0005319">
    <property type="term" value="F:lipid transporter activity"/>
    <property type="evidence" value="ECO:0007669"/>
    <property type="project" value="TreeGrafter"/>
</dbReference>
<feature type="domain" description="ABCA1-4-like C-terminal R2 regulatory" evidence="2">
    <location>
        <begin position="165"/>
        <end position="237"/>
    </location>
</feature>
<dbReference type="Pfam" id="PF13304">
    <property type="entry name" value="AAA_21"/>
    <property type="match status" value="1"/>
</dbReference>
<dbReference type="SUPFAM" id="SSF52540">
    <property type="entry name" value="P-loop containing nucleoside triphosphate hydrolases"/>
    <property type="match status" value="1"/>
</dbReference>
<evidence type="ECO:0000259" key="2">
    <source>
        <dbReference type="Pfam" id="PF23321"/>
    </source>
</evidence>
<proteinExistence type="predicted"/>
<dbReference type="EMBL" id="JABXBU010000015">
    <property type="protein sequence ID" value="KAF8786914.1"/>
    <property type="molecule type" value="Genomic_DNA"/>
</dbReference>
<dbReference type="Pfam" id="PF23321">
    <property type="entry name" value="R1_ABCA1"/>
    <property type="match status" value="1"/>
</dbReference>
<gene>
    <name evidence="3" type="ORF">HNY73_008565</name>
</gene>
<dbReference type="AlphaFoldDB" id="A0A8T0F6U6"/>
<dbReference type="Gene3D" id="3.40.50.300">
    <property type="entry name" value="P-loop containing nucleotide triphosphate hydrolases"/>
    <property type="match status" value="1"/>
</dbReference>
<name>A0A8T0F6U6_ARGBR</name>
<dbReference type="InterPro" id="IPR056264">
    <property type="entry name" value="R2_ABCA1-4-like"/>
</dbReference>
<dbReference type="GO" id="GO:0140359">
    <property type="term" value="F:ABC-type transporter activity"/>
    <property type="evidence" value="ECO:0007669"/>
    <property type="project" value="InterPro"/>
</dbReference>
<sequence>MQVIERPYEELSKLDTILIATSTRRATSGIGSRAPEDLVWKNISRANEWTISVIERSLKSLELDTHADRPVHKLSGGTKRKLCTAIATLGDPELVLLDEPTSGMDPATRRLVWKTISRATEAGRSVILTSHSIEDCDVLCTRLGIMVNGKIACLDSPIKLKSRFGTGYTLSFRVPEHKEDWVSLLNFIHKENPSAHLQVHSGRRIEIALPDENISLSSLFCQLEDCAKLFGIEDLAIDPTTLDQVFVNFVRQQCDAIQERSIQPESEETVPTKESYLEMFCTTKL</sequence>
<dbReference type="PANTHER" id="PTHR19229">
    <property type="entry name" value="ATP-BINDING CASSETTE TRANSPORTER SUBFAMILY A ABCA"/>
    <property type="match status" value="1"/>
</dbReference>
<dbReference type="GO" id="GO:0016887">
    <property type="term" value="F:ATP hydrolysis activity"/>
    <property type="evidence" value="ECO:0007669"/>
    <property type="project" value="InterPro"/>
</dbReference>
<dbReference type="Proteomes" id="UP000807504">
    <property type="component" value="Unassembled WGS sequence"/>
</dbReference>
<dbReference type="GO" id="GO:0016020">
    <property type="term" value="C:membrane"/>
    <property type="evidence" value="ECO:0007669"/>
    <property type="project" value="InterPro"/>
</dbReference>